<feature type="domain" description="PIN" evidence="8">
    <location>
        <begin position="4"/>
        <end position="123"/>
    </location>
</feature>
<comment type="similarity">
    <text evidence="7">Belongs to the PINc/VapC protein family.</text>
</comment>
<dbReference type="InterPro" id="IPR002716">
    <property type="entry name" value="PIN_dom"/>
</dbReference>
<evidence type="ECO:0000256" key="7">
    <source>
        <dbReference type="ARBA" id="ARBA00038093"/>
    </source>
</evidence>
<evidence type="ECO:0000313" key="9">
    <source>
        <dbReference type="EMBL" id="NJC26689.1"/>
    </source>
</evidence>
<dbReference type="EMBL" id="JAATJH010000003">
    <property type="protein sequence ID" value="NJC26689.1"/>
    <property type="molecule type" value="Genomic_DNA"/>
</dbReference>
<comment type="caution">
    <text evidence="9">The sequence shown here is derived from an EMBL/GenBank/DDBJ whole genome shotgun (WGS) entry which is preliminary data.</text>
</comment>
<organism evidence="9 10">
    <name type="scientific">Neolewinella antarctica</name>
    <dbReference type="NCBI Taxonomy" id="442734"/>
    <lineage>
        <taxon>Bacteria</taxon>
        <taxon>Pseudomonadati</taxon>
        <taxon>Bacteroidota</taxon>
        <taxon>Saprospiria</taxon>
        <taxon>Saprospirales</taxon>
        <taxon>Lewinellaceae</taxon>
        <taxon>Neolewinella</taxon>
    </lineage>
</organism>
<keyword evidence="3" id="KW-0540">Nuclease</keyword>
<sequence length="143" mass="16299">MNSYLLDTNIIAAYLHDHKSVPDKIFEVGIENCYVPKIAIAELYYGTYFGTRIEHNLKQIEKTVADFTILPIANCLENYGIEKASLRKRKIPMVGSNDLFIAAIAISYNLTLVTNNTKDFKNITPLVLEDWTKSAHNEFLRTI</sequence>
<reference evidence="9 10" key="1">
    <citation type="submission" date="2020-03" db="EMBL/GenBank/DDBJ databases">
        <title>Genomic Encyclopedia of Type Strains, Phase IV (KMG-IV): sequencing the most valuable type-strain genomes for metagenomic binning, comparative biology and taxonomic classification.</title>
        <authorList>
            <person name="Goeker M."/>
        </authorList>
    </citation>
    <scope>NUCLEOTIDE SEQUENCE [LARGE SCALE GENOMIC DNA]</scope>
    <source>
        <strain evidence="9 10">DSM 105096</strain>
    </source>
</reference>
<keyword evidence="10" id="KW-1185">Reference proteome</keyword>
<dbReference type="InterPro" id="IPR029060">
    <property type="entry name" value="PIN-like_dom_sf"/>
</dbReference>
<proteinExistence type="inferred from homology"/>
<keyword evidence="6" id="KW-0460">Magnesium</keyword>
<accession>A0ABX0XCL7</accession>
<gene>
    <name evidence="9" type="ORF">GGR27_002199</name>
</gene>
<dbReference type="PANTHER" id="PTHR33653:SF1">
    <property type="entry name" value="RIBONUCLEASE VAPC2"/>
    <property type="match status" value="1"/>
</dbReference>
<dbReference type="EC" id="3.1.-.-" evidence="9"/>
<dbReference type="GO" id="GO:0016787">
    <property type="term" value="F:hydrolase activity"/>
    <property type="evidence" value="ECO:0007669"/>
    <property type="project" value="UniProtKB-KW"/>
</dbReference>
<evidence type="ECO:0000256" key="4">
    <source>
        <dbReference type="ARBA" id="ARBA00022723"/>
    </source>
</evidence>
<dbReference type="SUPFAM" id="SSF88723">
    <property type="entry name" value="PIN domain-like"/>
    <property type="match status" value="1"/>
</dbReference>
<keyword evidence="5 9" id="KW-0378">Hydrolase</keyword>
<evidence type="ECO:0000256" key="5">
    <source>
        <dbReference type="ARBA" id="ARBA00022801"/>
    </source>
</evidence>
<comment type="cofactor">
    <cofactor evidence="1">
        <name>Mg(2+)</name>
        <dbReference type="ChEBI" id="CHEBI:18420"/>
    </cofactor>
</comment>
<evidence type="ECO:0000256" key="1">
    <source>
        <dbReference type="ARBA" id="ARBA00001946"/>
    </source>
</evidence>
<evidence type="ECO:0000256" key="2">
    <source>
        <dbReference type="ARBA" id="ARBA00022649"/>
    </source>
</evidence>
<protein>
    <submittedName>
        <fullName evidence="9">tRNA(fMet)-specific endonuclease VapC</fullName>
        <ecNumber evidence="9">3.1.-.-</ecNumber>
    </submittedName>
</protein>
<dbReference type="InterPro" id="IPR050556">
    <property type="entry name" value="Type_II_TA_system_RNase"/>
</dbReference>
<keyword evidence="9" id="KW-0255">Endonuclease</keyword>
<dbReference type="Gene3D" id="3.40.50.1010">
    <property type="entry name" value="5'-nuclease"/>
    <property type="match status" value="1"/>
</dbReference>
<dbReference type="Pfam" id="PF01850">
    <property type="entry name" value="PIN"/>
    <property type="match status" value="1"/>
</dbReference>
<dbReference type="GO" id="GO:0004519">
    <property type="term" value="F:endonuclease activity"/>
    <property type="evidence" value="ECO:0007669"/>
    <property type="project" value="UniProtKB-KW"/>
</dbReference>
<name>A0ABX0XCL7_9BACT</name>
<evidence type="ECO:0000259" key="8">
    <source>
        <dbReference type="Pfam" id="PF01850"/>
    </source>
</evidence>
<dbReference type="Proteomes" id="UP000770785">
    <property type="component" value="Unassembled WGS sequence"/>
</dbReference>
<keyword evidence="2" id="KW-1277">Toxin-antitoxin system</keyword>
<evidence type="ECO:0000256" key="3">
    <source>
        <dbReference type="ARBA" id="ARBA00022722"/>
    </source>
</evidence>
<evidence type="ECO:0000256" key="6">
    <source>
        <dbReference type="ARBA" id="ARBA00022842"/>
    </source>
</evidence>
<dbReference type="RefSeq" id="WP_168037454.1">
    <property type="nucleotide sequence ID" value="NZ_JAATJH010000003.1"/>
</dbReference>
<keyword evidence="4" id="KW-0479">Metal-binding</keyword>
<dbReference type="PANTHER" id="PTHR33653">
    <property type="entry name" value="RIBONUCLEASE VAPC2"/>
    <property type="match status" value="1"/>
</dbReference>
<evidence type="ECO:0000313" key="10">
    <source>
        <dbReference type="Proteomes" id="UP000770785"/>
    </source>
</evidence>